<evidence type="ECO:0000256" key="13">
    <source>
        <dbReference type="SAM" id="Phobius"/>
    </source>
</evidence>
<gene>
    <name evidence="16" type="ORF">BDFB_013693</name>
</gene>
<dbReference type="EMBL" id="QDEB01027900">
    <property type="protein sequence ID" value="RZC40220.1"/>
    <property type="molecule type" value="Genomic_DNA"/>
</dbReference>
<dbReference type="Gene3D" id="1.10.287.70">
    <property type="match status" value="1"/>
</dbReference>
<dbReference type="SUPFAM" id="SSF53850">
    <property type="entry name" value="Periplasmic binding protein-like II"/>
    <property type="match status" value="1"/>
</dbReference>
<reference evidence="16 17" key="1">
    <citation type="submission" date="2017-03" db="EMBL/GenBank/DDBJ databases">
        <title>Genome of the blue death feigning beetle - Asbolus verrucosus.</title>
        <authorList>
            <person name="Rider S.D."/>
        </authorList>
    </citation>
    <scope>NUCLEOTIDE SEQUENCE [LARGE SCALE GENOMIC DNA]</scope>
    <source>
        <strain evidence="16">Butters</strain>
        <tissue evidence="16">Head and leg muscle</tissue>
    </source>
</reference>
<evidence type="ECO:0000256" key="3">
    <source>
        <dbReference type="ARBA" id="ARBA00022448"/>
    </source>
</evidence>
<evidence type="ECO:0000256" key="6">
    <source>
        <dbReference type="ARBA" id="ARBA00023065"/>
    </source>
</evidence>
<evidence type="ECO:0000256" key="5">
    <source>
        <dbReference type="ARBA" id="ARBA00022989"/>
    </source>
</evidence>
<evidence type="ECO:0000256" key="11">
    <source>
        <dbReference type="ARBA" id="ARBA00023303"/>
    </source>
</evidence>
<name>A0A482W509_ASBVE</name>
<dbReference type="InterPro" id="IPR001320">
    <property type="entry name" value="Iontro_rcpt_C"/>
</dbReference>
<evidence type="ECO:0000256" key="4">
    <source>
        <dbReference type="ARBA" id="ARBA00022692"/>
    </source>
</evidence>
<feature type="region of interest" description="Disordered" evidence="12">
    <location>
        <begin position="241"/>
        <end position="286"/>
    </location>
</feature>
<dbReference type="PANTHER" id="PTHR18966">
    <property type="entry name" value="IONOTROPIC GLUTAMATE RECEPTOR"/>
    <property type="match status" value="1"/>
</dbReference>
<feature type="domain" description="Ionotropic glutamate receptor C-terminal" evidence="15">
    <location>
        <begin position="1"/>
        <end position="189"/>
    </location>
</feature>
<dbReference type="Pfam" id="PF00060">
    <property type="entry name" value="Lig_chan"/>
    <property type="match status" value="1"/>
</dbReference>
<feature type="signal peptide" evidence="14">
    <location>
        <begin position="1"/>
        <end position="17"/>
    </location>
</feature>
<dbReference type="Proteomes" id="UP000292052">
    <property type="component" value="Unassembled WGS sequence"/>
</dbReference>
<keyword evidence="4 13" id="KW-0812">Transmembrane</keyword>
<evidence type="ECO:0000256" key="2">
    <source>
        <dbReference type="ARBA" id="ARBA00008685"/>
    </source>
</evidence>
<evidence type="ECO:0000256" key="1">
    <source>
        <dbReference type="ARBA" id="ARBA00004141"/>
    </source>
</evidence>
<accession>A0A482W509</accession>
<comment type="subcellular location">
    <subcellularLocation>
        <location evidence="1">Membrane</location>
        <topology evidence="1">Multi-pass membrane protein</topology>
    </subcellularLocation>
</comment>
<dbReference type="GO" id="GO:0016020">
    <property type="term" value="C:membrane"/>
    <property type="evidence" value="ECO:0007669"/>
    <property type="project" value="UniProtKB-SubCell"/>
</dbReference>
<keyword evidence="11" id="KW-0407">Ion channel</keyword>
<feature type="non-terminal residue" evidence="16">
    <location>
        <position position="286"/>
    </location>
</feature>
<proteinExistence type="inferred from homology"/>
<dbReference type="GO" id="GO:0015276">
    <property type="term" value="F:ligand-gated monoatomic ion channel activity"/>
    <property type="evidence" value="ECO:0007669"/>
    <property type="project" value="InterPro"/>
</dbReference>
<comment type="similarity">
    <text evidence="2">Belongs to the glutamate-gated ion channel (TC 1.A.10.1) family.</text>
</comment>
<keyword evidence="7 13" id="KW-0472">Membrane</keyword>
<evidence type="ECO:0000256" key="14">
    <source>
        <dbReference type="SAM" id="SignalP"/>
    </source>
</evidence>
<evidence type="ECO:0000259" key="15">
    <source>
        <dbReference type="Pfam" id="PF00060"/>
    </source>
</evidence>
<evidence type="ECO:0000313" key="17">
    <source>
        <dbReference type="Proteomes" id="UP000292052"/>
    </source>
</evidence>
<keyword evidence="17" id="KW-1185">Reference proteome</keyword>
<evidence type="ECO:0000256" key="7">
    <source>
        <dbReference type="ARBA" id="ARBA00023136"/>
    </source>
</evidence>
<evidence type="ECO:0000256" key="12">
    <source>
        <dbReference type="SAM" id="MobiDB-lite"/>
    </source>
</evidence>
<keyword evidence="5 13" id="KW-1133">Transmembrane helix</keyword>
<sequence>MIVLAYALVAVSFFVLGRLCPGEWTNPYPCVEEPEYLINQFSFKNSAWFAIGSLMQQGSEVAPIAISTRMVAGIWWFFVLLVVSSYTANLAASLTTENPIDLFTDVQSLVENREKYNIRMGAKSGDSPYRKRLSTAILKLQASGQLDGLKRKWWMEMKGGGLCFTANDNQFTPLSIKHLEGVFYVTIGGTILSVFLVVGEMITATFKMSLKTRMAFREALRIEMNGYFKFSSNMKSVIQENLESKSGSGSGSPKGRGALNTNLKPPPHGSVPSISISKEDLAEELD</sequence>
<organism evidence="16 17">
    <name type="scientific">Asbolus verrucosus</name>
    <name type="common">Desert ironclad beetle</name>
    <dbReference type="NCBI Taxonomy" id="1661398"/>
    <lineage>
        <taxon>Eukaryota</taxon>
        <taxon>Metazoa</taxon>
        <taxon>Ecdysozoa</taxon>
        <taxon>Arthropoda</taxon>
        <taxon>Hexapoda</taxon>
        <taxon>Insecta</taxon>
        <taxon>Pterygota</taxon>
        <taxon>Neoptera</taxon>
        <taxon>Endopterygota</taxon>
        <taxon>Coleoptera</taxon>
        <taxon>Polyphaga</taxon>
        <taxon>Cucujiformia</taxon>
        <taxon>Tenebrionidae</taxon>
        <taxon>Pimeliinae</taxon>
        <taxon>Asbolus</taxon>
    </lineage>
</organism>
<evidence type="ECO:0000256" key="9">
    <source>
        <dbReference type="ARBA" id="ARBA00023180"/>
    </source>
</evidence>
<evidence type="ECO:0000256" key="10">
    <source>
        <dbReference type="ARBA" id="ARBA00023286"/>
    </source>
</evidence>
<keyword evidence="6" id="KW-0406">Ion transport</keyword>
<comment type="caution">
    <text evidence="16">The sequence shown here is derived from an EMBL/GenBank/DDBJ whole genome shotgun (WGS) entry which is preliminary data.</text>
</comment>
<evidence type="ECO:0000256" key="8">
    <source>
        <dbReference type="ARBA" id="ARBA00023170"/>
    </source>
</evidence>
<keyword evidence="8" id="KW-0675">Receptor</keyword>
<feature type="chain" id="PRO_5019863824" evidence="14">
    <location>
        <begin position="18"/>
        <end position="286"/>
    </location>
</feature>
<evidence type="ECO:0000313" key="16">
    <source>
        <dbReference type="EMBL" id="RZC40220.1"/>
    </source>
</evidence>
<feature type="transmembrane region" description="Helical" evidence="13">
    <location>
        <begin position="182"/>
        <end position="206"/>
    </location>
</feature>
<protein>
    <submittedName>
        <fullName evidence="16">Lig chan domain containing protein</fullName>
    </submittedName>
</protein>
<dbReference type="InterPro" id="IPR015683">
    <property type="entry name" value="Ionotropic_Glu_rcpt"/>
</dbReference>
<keyword evidence="3" id="KW-0813">Transport</keyword>
<dbReference type="OrthoDB" id="5984008at2759"/>
<keyword evidence="10" id="KW-1071">Ligand-gated ion channel</keyword>
<keyword evidence="14" id="KW-0732">Signal</keyword>
<dbReference type="AlphaFoldDB" id="A0A482W509"/>
<keyword evidence="9" id="KW-0325">Glycoprotein</keyword>
<feature type="transmembrane region" description="Helical" evidence="13">
    <location>
        <begin position="73"/>
        <end position="92"/>
    </location>
</feature>